<dbReference type="GO" id="GO:0005737">
    <property type="term" value="C:cytoplasm"/>
    <property type="evidence" value="ECO:0007669"/>
    <property type="project" value="TreeGrafter"/>
</dbReference>
<dbReference type="Gene3D" id="3.80.10.10">
    <property type="entry name" value="Ribonuclease Inhibitor"/>
    <property type="match status" value="1"/>
</dbReference>
<dbReference type="STRING" id="1890364.A0A2P6N8L6"/>
<dbReference type="InterPro" id="IPR006553">
    <property type="entry name" value="Leu-rich_rpt_Cys-con_subtyp"/>
</dbReference>
<accession>A0A2P6N8L6</accession>
<dbReference type="PANTHER" id="PTHR13382">
    <property type="entry name" value="MITOCHONDRIAL ATP SYNTHASE COUPLING FACTOR B"/>
    <property type="match status" value="1"/>
</dbReference>
<feature type="region of interest" description="Disordered" evidence="1">
    <location>
        <begin position="66"/>
        <end position="97"/>
    </location>
</feature>
<organism evidence="3 4">
    <name type="scientific">Planoprotostelium fungivorum</name>
    <dbReference type="NCBI Taxonomy" id="1890364"/>
    <lineage>
        <taxon>Eukaryota</taxon>
        <taxon>Amoebozoa</taxon>
        <taxon>Evosea</taxon>
        <taxon>Variosea</taxon>
        <taxon>Cavosteliida</taxon>
        <taxon>Cavosteliaceae</taxon>
        <taxon>Planoprotostelium</taxon>
    </lineage>
</organism>
<dbReference type="EMBL" id="MDYQ01000154">
    <property type="protein sequence ID" value="PRP80293.1"/>
    <property type="molecule type" value="Genomic_DNA"/>
</dbReference>
<reference evidence="3 4" key="1">
    <citation type="journal article" date="2018" name="Genome Biol. Evol.">
        <title>Multiple Roots of Fruiting Body Formation in Amoebozoa.</title>
        <authorList>
            <person name="Hillmann F."/>
            <person name="Forbes G."/>
            <person name="Novohradska S."/>
            <person name="Ferling I."/>
            <person name="Riege K."/>
            <person name="Groth M."/>
            <person name="Westermann M."/>
            <person name="Marz M."/>
            <person name="Spaller T."/>
            <person name="Winckler T."/>
            <person name="Schaap P."/>
            <person name="Glockner G."/>
        </authorList>
    </citation>
    <scope>NUCLEOTIDE SEQUENCE [LARGE SCALE GENOMIC DNA]</scope>
    <source>
        <strain evidence="3 4">Jena</strain>
    </source>
</reference>
<feature type="domain" description="SAP" evidence="2">
    <location>
        <begin position="7"/>
        <end position="41"/>
    </location>
</feature>
<comment type="caution">
    <text evidence="3">The sequence shown here is derived from an EMBL/GenBank/DDBJ whole genome shotgun (WGS) entry which is preliminary data.</text>
</comment>
<dbReference type="PANTHER" id="PTHR13382:SF68">
    <property type="entry name" value="AT02704P"/>
    <property type="match status" value="1"/>
</dbReference>
<dbReference type="InterPro" id="IPR050648">
    <property type="entry name" value="F-box_LRR-repeat"/>
</dbReference>
<dbReference type="InParanoid" id="A0A2P6N8L6"/>
<evidence type="ECO:0000259" key="2">
    <source>
        <dbReference type="SMART" id="SM00513"/>
    </source>
</evidence>
<dbReference type="SUPFAM" id="SSF68906">
    <property type="entry name" value="SAP domain"/>
    <property type="match status" value="1"/>
</dbReference>
<evidence type="ECO:0000313" key="3">
    <source>
        <dbReference type="EMBL" id="PRP80293.1"/>
    </source>
</evidence>
<protein>
    <submittedName>
        <fullName evidence="3">F-box/LRR-repeat protein 7-like</fullName>
    </submittedName>
</protein>
<dbReference type="AlphaFoldDB" id="A0A2P6N8L6"/>
<sequence>MYTEEELHAMKLKELKGICKEWKVKQTGSKQEVVQRLVASMLSNGTLLAPIVLPDAMKCHLKKAQEGMPPATKKRKLIEPVTNPSDETSEAQHGDDENLTLPLLRIPTVEYPPGYLEFMSRMNRENRSILHRLGIPTGDENLLDLARVEFLERGRNFSQASSLELLAATKTDLRAAIFLSAVHLNDNTLESICRKHPDLQYLCVRECSSITDNGLKSIAHHCPELLGLDISHLKSVTDTGIQDLLSSLPKLRYLTIACSLGLSDRSLLDIDRHCPSLQYLEGLEGGHFTDDTLKTVARCRNILCLDCSNVNFTKDGVEALREAVPKIILRGCRFLLSMPPAPT</sequence>
<dbReference type="InterPro" id="IPR003034">
    <property type="entry name" value="SAP_dom"/>
</dbReference>
<dbReference type="SMART" id="SM00367">
    <property type="entry name" value="LRR_CC"/>
    <property type="match status" value="4"/>
</dbReference>
<dbReference type="InterPro" id="IPR032675">
    <property type="entry name" value="LRR_dom_sf"/>
</dbReference>
<dbReference type="InterPro" id="IPR036361">
    <property type="entry name" value="SAP_dom_sf"/>
</dbReference>
<keyword evidence="4" id="KW-1185">Reference proteome</keyword>
<dbReference type="OrthoDB" id="550575at2759"/>
<dbReference type="Gene3D" id="1.10.720.30">
    <property type="entry name" value="SAP domain"/>
    <property type="match status" value="1"/>
</dbReference>
<proteinExistence type="predicted"/>
<dbReference type="SMART" id="SM00513">
    <property type="entry name" value="SAP"/>
    <property type="match status" value="1"/>
</dbReference>
<evidence type="ECO:0000313" key="4">
    <source>
        <dbReference type="Proteomes" id="UP000241769"/>
    </source>
</evidence>
<dbReference type="Proteomes" id="UP000241769">
    <property type="component" value="Unassembled WGS sequence"/>
</dbReference>
<evidence type="ECO:0000256" key="1">
    <source>
        <dbReference type="SAM" id="MobiDB-lite"/>
    </source>
</evidence>
<gene>
    <name evidence="3" type="ORF">PROFUN_11771</name>
</gene>
<dbReference type="SUPFAM" id="SSF52047">
    <property type="entry name" value="RNI-like"/>
    <property type="match status" value="1"/>
</dbReference>
<name>A0A2P6N8L6_9EUKA</name>